<feature type="transmembrane region" description="Helical" evidence="6">
    <location>
        <begin position="121"/>
        <end position="141"/>
    </location>
</feature>
<dbReference type="NCBIfam" id="TIGR00815">
    <property type="entry name" value="sulP"/>
    <property type="match status" value="1"/>
</dbReference>
<dbReference type="Gene3D" id="3.30.750.24">
    <property type="entry name" value="STAS domain"/>
    <property type="match status" value="1"/>
</dbReference>
<feature type="transmembrane region" description="Helical" evidence="6">
    <location>
        <begin position="452"/>
        <end position="484"/>
    </location>
</feature>
<name>A0A8C6R673_NANGA</name>
<dbReference type="Proteomes" id="UP000694381">
    <property type="component" value="Unassembled WGS sequence"/>
</dbReference>
<keyword evidence="9" id="KW-1185">Reference proteome</keyword>
<evidence type="ECO:0000256" key="4">
    <source>
        <dbReference type="ARBA" id="ARBA00023136"/>
    </source>
</evidence>
<comment type="subcellular location">
    <subcellularLocation>
        <location evidence="1">Membrane</location>
        <topology evidence="1">Multi-pass membrane protein</topology>
    </subcellularLocation>
</comment>
<evidence type="ECO:0000256" key="3">
    <source>
        <dbReference type="ARBA" id="ARBA00022989"/>
    </source>
</evidence>
<proteinExistence type="predicted"/>
<keyword evidence="2 6" id="KW-0812">Transmembrane</keyword>
<dbReference type="PANTHER" id="PTHR11814">
    <property type="entry name" value="SULFATE TRANSPORTER"/>
    <property type="match status" value="1"/>
</dbReference>
<dbReference type="AlphaFoldDB" id="A0A8C6R673"/>
<reference evidence="8" key="2">
    <citation type="submission" date="2025-09" db="UniProtKB">
        <authorList>
            <consortium name="Ensembl"/>
        </authorList>
    </citation>
    <scope>IDENTIFICATION</scope>
</reference>
<dbReference type="InterPro" id="IPR018045">
    <property type="entry name" value="S04_transporter_CS"/>
</dbReference>
<dbReference type="InterPro" id="IPR001902">
    <property type="entry name" value="SLC26A/SulP_fam"/>
</dbReference>
<evidence type="ECO:0000313" key="9">
    <source>
        <dbReference type="Proteomes" id="UP000694381"/>
    </source>
</evidence>
<evidence type="ECO:0000313" key="8">
    <source>
        <dbReference type="Ensembl" id="ENSNGAP00000014338.1"/>
    </source>
</evidence>
<feature type="transmembrane region" description="Helical" evidence="6">
    <location>
        <begin position="242"/>
        <end position="261"/>
    </location>
</feature>
<dbReference type="InterPro" id="IPR036513">
    <property type="entry name" value="STAS_dom_sf"/>
</dbReference>
<accession>A0A8C6R673</accession>
<evidence type="ECO:0000256" key="5">
    <source>
        <dbReference type="SAM" id="Coils"/>
    </source>
</evidence>
<feature type="domain" description="SLC26A/SulP transporter" evidence="7">
    <location>
        <begin position="69"/>
        <end position="458"/>
    </location>
</feature>
<keyword evidence="5" id="KW-0175">Coiled coil</keyword>
<dbReference type="OMA" id="EPSAKEW"/>
<evidence type="ECO:0000256" key="6">
    <source>
        <dbReference type="SAM" id="Phobius"/>
    </source>
</evidence>
<dbReference type="Ensembl" id="ENSNGAT00000019927.1">
    <property type="protein sequence ID" value="ENSNGAP00000014338.1"/>
    <property type="gene ID" value="ENSNGAG00000015652.1"/>
</dbReference>
<feature type="transmembrane region" description="Helical" evidence="6">
    <location>
        <begin position="161"/>
        <end position="188"/>
    </location>
</feature>
<feature type="transmembrane region" description="Helical" evidence="6">
    <location>
        <begin position="358"/>
        <end position="378"/>
    </location>
</feature>
<evidence type="ECO:0000259" key="7">
    <source>
        <dbReference type="Pfam" id="PF00916"/>
    </source>
</evidence>
<dbReference type="GO" id="GO:0016020">
    <property type="term" value="C:membrane"/>
    <property type="evidence" value="ECO:0007669"/>
    <property type="project" value="UniProtKB-SubCell"/>
</dbReference>
<feature type="transmembrane region" description="Helical" evidence="6">
    <location>
        <begin position="90"/>
        <end position="114"/>
    </location>
</feature>
<dbReference type="GeneTree" id="ENSGT01150000286960"/>
<evidence type="ECO:0000256" key="2">
    <source>
        <dbReference type="ARBA" id="ARBA00022692"/>
    </source>
</evidence>
<feature type="transmembrane region" description="Helical" evidence="6">
    <location>
        <begin position="326"/>
        <end position="346"/>
    </location>
</feature>
<feature type="coiled-coil region" evidence="5">
    <location>
        <begin position="551"/>
        <end position="578"/>
    </location>
</feature>
<sequence>MELQRRDYHVERPLLNQEQLEELGHWGPAPKTHLWRDWFRCSRARAHALLVQHVPVVGWLPRYPVRDWLLGDLVSGLSVAIMQLPQGLAYALLAGLPPVFGLYSSFYPVFIYFLFGTSRHISLGTFAVMSVMVGGVTESLTADEAFVQSLNTTVEDARVQIAYTLSVLVGLFQVGLGLVHFGFVVTYLSEPLVRSYTTAASVQVLISQLKYVFGITLNSHSGPLSVIYTFLEVCSKLPETVVGTLITAIVSGVVLVLVKLLNEKLKRYLPLPIPGELLTLIGATGISYGVDLQNRFSVDVVGNVSSRLIPPVAPNAQLFAKLVGNAFAIAVVGFAIAISLGKIFALRHGYRVDSNQELVALGLSNLVGGFFQCFPVSCSMSRSLVQESTGGNTQVAGAVSSLFILLIIVKLGELFQDLPKAVLAAVIIVNLKGMMKQFSDICSLWKSNRMDLLIWLVTFVATILLNLDIGLAVSIVFALLLVVFRTQLPHYSVLGQVPDTDIYRDVAEYSGAKEVPGVKVFRSSVTMYFANAELYCDSLKQRCGVDVDHLISQKKKRIKKQELKLKRLQKAKKSKRKAASSKIFSVSVNVSANPGDIESNDLEGSEVKVRLKVGEEGPAMSSRDNMVSLLLGLGPERNRAVCTCWGMPSCVFPYDCSLPTGPVVTQLEAGHFFDESITKQHLFASVHDAVTFALQHSKFGPNSPVSVS</sequence>
<reference evidence="8" key="1">
    <citation type="submission" date="2025-08" db="UniProtKB">
        <authorList>
            <consortium name="Ensembl"/>
        </authorList>
    </citation>
    <scope>IDENTIFICATION</scope>
</reference>
<gene>
    <name evidence="8" type="primary">LOC103750240</name>
</gene>
<dbReference type="Pfam" id="PF00916">
    <property type="entry name" value="Sulfate_transp"/>
    <property type="match status" value="1"/>
</dbReference>
<feature type="transmembrane region" description="Helical" evidence="6">
    <location>
        <begin position="390"/>
        <end position="408"/>
    </location>
</feature>
<keyword evidence="4 6" id="KW-0472">Membrane</keyword>
<keyword evidence="3 6" id="KW-1133">Transmembrane helix</keyword>
<dbReference type="PROSITE" id="PS01130">
    <property type="entry name" value="SLC26A"/>
    <property type="match status" value="1"/>
</dbReference>
<dbReference type="InterPro" id="IPR011547">
    <property type="entry name" value="SLC26A/SulP_dom"/>
</dbReference>
<evidence type="ECO:0000256" key="1">
    <source>
        <dbReference type="ARBA" id="ARBA00004141"/>
    </source>
</evidence>
<protein>
    <submittedName>
        <fullName evidence="8">Solute carrier family 26 member 6</fullName>
    </submittedName>
</protein>
<organism evidence="8 9">
    <name type="scientific">Nannospalax galili</name>
    <name type="common">Northern Israeli blind subterranean mole rat</name>
    <name type="synonym">Spalax galili</name>
    <dbReference type="NCBI Taxonomy" id="1026970"/>
    <lineage>
        <taxon>Eukaryota</taxon>
        <taxon>Metazoa</taxon>
        <taxon>Chordata</taxon>
        <taxon>Craniata</taxon>
        <taxon>Vertebrata</taxon>
        <taxon>Euteleostomi</taxon>
        <taxon>Mammalia</taxon>
        <taxon>Eutheria</taxon>
        <taxon>Euarchontoglires</taxon>
        <taxon>Glires</taxon>
        <taxon>Rodentia</taxon>
        <taxon>Myomorpha</taxon>
        <taxon>Muroidea</taxon>
        <taxon>Spalacidae</taxon>
        <taxon>Spalacinae</taxon>
        <taxon>Nannospalax</taxon>
    </lineage>
</organism>
<dbReference type="GO" id="GO:0008271">
    <property type="term" value="F:secondary active sulfate transmembrane transporter activity"/>
    <property type="evidence" value="ECO:0007669"/>
    <property type="project" value="InterPro"/>
</dbReference>